<name>A0A1R2CKJ0_9CILI</name>
<gene>
    <name evidence="4" type="ORF">SteCoe_8344</name>
</gene>
<dbReference type="AlphaFoldDB" id="A0A1R2CKJ0"/>
<feature type="region of interest" description="Disordered" evidence="2">
    <location>
        <begin position="114"/>
        <end position="140"/>
    </location>
</feature>
<evidence type="ECO:0000256" key="2">
    <source>
        <dbReference type="SAM" id="MobiDB-lite"/>
    </source>
</evidence>
<proteinExistence type="predicted"/>
<comment type="caution">
    <text evidence="4">The sequence shown here is derived from an EMBL/GenBank/DDBJ whole genome shotgun (WGS) entry which is preliminary data.</text>
</comment>
<dbReference type="Proteomes" id="UP000187209">
    <property type="component" value="Unassembled WGS sequence"/>
</dbReference>
<evidence type="ECO:0000313" key="4">
    <source>
        <dbReference type="EMBL" id="OMJ89538.1"/>
    </source>
</evidence>
<dbReference type="GO" id="GO:0004803">
    <property type="term" value="F:transposase activity"/>
    <property type="evidence" value="ECO:0007669"/>
    <property type="project" value="InterPro"/>
</dbReference>
<reference evidence="4 5" key="1">
    <citation type="submission" date="2016-11" db="EMBL/GenBank/DDBJ databases">
        <title>The macronuclear genome of Stentor coeruleus: a giant cell with tiny introns.</title>
        <authorList>
            <person name="Slabodnick M."/>
            <person name="Ruby J.G."/>
            <person name="Reiff S.B."/>
            <person name="Swart E.C."/>
            <person name="Gosai S."/>
            <person name="Prabakaran S."/>
            <person name="Witkowska E."/>
            <person name="Larue G.E."/>
            <person name="Fisher S."/>
            <person name="Freeman R.M."/>
            <person name="Gunawardena J."/>
            <person name="Chu W."/>
            <person name="Stover N.A."/>
            <person name="Gregory B.D."/>
            <person name="Nowacki M."/>
            <person name="Derisi J."/>
            <person name="Roy S.W."/>
            <person name="Marshall W.F."/>
            <person name="Sood P."/>
        </authorList>
    </citation>
    <scope>NUCLEOTIDE SEQUENCE [LARGE SCALE GENOMIC DNA]</scope>
    <source>
        <strain evidence="4">WM001</strain>
    </source>
</reference>
<evidence type="ECO:0000313" key="5">
    <source>
        <dbReference type="Proteomes" id="UP000187209"/>
    </source>
</evidence>
<accession>A0A1R2CKJ0</accession>
<dbReference type="Pfam" id="PF01527">
    <property type="entry name" value="HTH_Tnp_1"/>
    <property type="match status" value="1"/>
</dbReference>
<organism evidence="4 5">
    <name type="scientific">Stentor coeruleus</name>
    <dbReference type="NCBI Taxonomy" id="5963"/>
    <lineage>
        <taxon>Eukaryota</taxon>
        <taxon>Sar</taxon>
        <taxon>Alveolata</taxon>
        <taxon>Ciliophora</taxon>
        <taxon>Postciliodesmatophora</taxon>
        <taxon>Heterotrichea</taxon>
        <taxon>Heterotrichida</taxon>
        <taxon>Stentoridae</taxon>
        <taxon>Stentor</taxon>
    </lineage>
</organism>
<keyword evidence="5" id="KW-1185">Reference proteome</keyword>
<sequence>MIYYSDKKRKQIAVSALINGSKQTSEAYSIPEDQVMPYLENLVNGECSLFEVIRNEVLTSAQNKGIRSTCESWGLSSECLEKLISAFPEFISSKNYCDTCSLINPQELKTWSNVSVQPAGPNDESSPKKKRKTGEDKRKVTNYSIDQKIQAVKEFVKGTNQSETARELQIPAVNLMRWRDKIRKESFQEPHVENLYGVQKRGQRNKMFRDLDGRVYEWYKENKDRKNIDEELMIQAKNIVKIDESEPAISAIWLSSFKKHYKIE</sequence>
<dbReference type="InterPro" id="IPR006600">
    <property type="entry name" value="HTH_CenpB_DNA-bd_dom"/>
</dbReference>
<dbReference type="GO" id="GO:0003677">
    <property type="term" value="F:DNA binding"/>
    <property type="evidence" value="ECO:0007669"/>
    <property type="project" value="UniProtKB-KW"/>
</dbReference>
<dbReference type="GO" id="GO:0006313">
    <property type="term" value="P:DNA transposition"/>
    <property type="evidence" value="ECO:0007669"/>
    <property type="project" value="InterPro"/>
</dbReference>
<dbReference type="SUPFAM" id="SSF46689">
    <property type="entry name" value="Homeodomain-like"/>
    <property type="match status" value="1"/>
</dbReference>
<dbReference type="InterPro" id="IPR002514">
    <property type="entry name" value="Transposase_8"/>
</dbReference>
<dbReference type="OrthoDB" id="321778at2759"/>
<keyword evidence="1" id="KW-0238">DNA-binding</keyword>
<evidence type="ECO:0000256" key="1">
    <source>
        <dbReference type="ARBA" id="ARBA00023125"/>
    </source>
</evidence>
<evidence type="ECO:0000259" key="3">
    <source>
        <dbReference type="PROSITE" id="PS51253"/>
    </source>
</evidence>
<feature type="domain" description="HTH CENPB-type" evidence="3">
    <location>
        <begin position="199"/>
        <end position="264"/>
    </location>
</feature>
<dbReference type="EMBL" id="MPUH01000124">
    <property type="protein sequence ID" value="OMJ89538.1"/>
    <property type="molecule type" value="Genomic_DNA"/>
</dbReference>
<dbReference type="InterPro" id="IPR009057">
    <property type="entry name" value="Homeodomain-like_sf"/>
</dbReference>
<protein>
    <recommendedName>
        <fullName evidence="3">HTH CENPB-type domain-containing protein</fullName>
    </recommendedName>
</protein>
<dbReference type="PROSITE" id="PS51253">
    <property type="entry name" value="HTH_CENPB"/>
    <property type="match status" value="1"/>
</dbReference>